<gene>
    <name evidence="3" type="ORF">RHSIM_Rhsim02G0175600</name>
</gene>
<feature type="domain" description="Lon N-terminal" evidence="2">
    <location>
        <begin position="79"/>
        <end position="414"/>
    </location>
</feature>
<dbReference type="PANTHER" id="PTHR46732:SF8">
    <property type="entry name" value="ATP-DEPENDENT PROTEASE LA (LON) DOMAIN PROTEIN"/>
    <property type="match status" value="1"/>
</dbReference>
<organism evidence="3 4">
    <name type="scientific">Rhododendron simsii</name>
    <name type="common">Sims's rhododendron</name>
    <dbReference type="NCBI Taxonomy" id="118357"/>
    <lineage>
        <taxon>Eukaryota</taxon>
        <taxon>Viridiplantae</taxon>
        <taxon>Streptophyta</taxon>
        <taxon>Embryophyta</taxon>
        <taxon>Tracheophyta</taxon>
        <taxon>Spermatophyta</taxon>
        <taxon>Magnoliopsida</taxon>
        <taxon>eudicotyledons</taxon>
        <taxon>Gunneridae</taxon>
        <taxon>Pentapetalae</taxon>
        <taxon>asterids</taxon>
        <taxon>Ericales</taxon>
        <taxon>Ericaceae</taxon>
        <taxon>Ericoideae</taxon>
        <taxon>Rhodoreae</taxon>
        <taxon>Rhododendron</taxon>
    </lineage>
</organism>
<accession>A0A834LWV0</accession>
<feature type="region of interest" description="Disordered" evidence="1">
    <location>
        <begin position="209"/>
        <end position="236"/>
    </location>
</feature>
<dbReference type="Proteomes" id="UP000626092">
    <property type="component" value="Unassembled WGS sequence"/>
</dbReference>
<dbReference type="EMBL" id="WJXA01000002">
    <property type="protein sequence ID" value="KAF7149668.1"/>
    <property type="molecule type" value="Genomic_DNA"/>
</dbReference>
<dbReference type="InterPro" id="IPR046336">
    <property type="entry name" value="Lon_prtase_N_sf"/>
</dbReference>
<dbReference type="PROSITE" id="PS51787">
    <property type="entry name" value="LON_N"/>
    <property type="match status" value="1"/>
</dbReference>
<dbReference type="Gene3D" id="1.20.58.1480">
    <property type="match status" value="1"/>
</dbReference>
<comment type="caution">
    <text evidence="3">The sequence shown here is derived from an EMBL/GenBank/DDBJ whole genome shotgun (WGS) entry which is preliminary data.</text>
</comment>
<reference evidence="3" key="1">
    <citation type="submission" date="2019-11" db="EMBL/GenBank/DDBJ databases">
        <authorList>
            <person name="Liu Y."/>
            <person name="Hou J."/>
            <person name="Li T.-Q."/>
            <person name="Guan C.-H."/>
            <person name="Wu X."/>
            <person name="Wu H.-Z."/>
            <person name="Ling F."/>
            <person name="Zhang R."/>
            <person name="Shi X.-G."/>
            <person name="Ren J.-P."/>
            <person name="Chen E.-F."/>
            <person name="Sun J.-M."/>
        </authorList>
    </citation>
    <scope>NUCLEOTIDE SEQUENCE</scope>
    <source>
        <strain evidence="3">Adult_tree_wgs_1</strain>
        <tissue evidence="3">Leaves</tissue>
    </source>
</reference>
<evidence type="ECO:0000259" key="2">
    <source>
        <dbReference type="PROSITE" id="PS51787"/>
    </source>
</evidence>
<dbReference type="InterPro" id="IPR015947">
    <property type="entry name" value="PUA-like_sf"/>
</dbReference>
<dbReference type="PANTHER" id="PTHR46732">
    <property type="entry name" value="ATP-DEPENDENT PROTEASE LA (LON) DOMAIN PROTEIN"/>
    <property type="match status" value="1"/>
</dbReference>
<feature type="compositionally biased region" description="Acidic residues" evidence="1">
    <location>
        <begin position="226"/>
        <end position="235"/>
    </location>
</feature>
<sequence length="508" mass="56937">MENHLMTIRELDAEELQVEEVEDDSSVDDRSNCGGYGEASTSGDFTNISGLASLHTYLGEVEDTRHRLACLDGGAVLNIPLFYLEGVVLFPESILPLRVLQPNLVAAVERALSQVNAPYTIGIIRVYKVAGDRKMRVANIGTTAEIRQYRRLDDGSLNVVTRGQQRFRLNRQWINAEGAQCGEVQVIQEDLPLRTPRDAVGRLAPLRNLRAPPSHTSQAKHIAHGDEDDDSDALSEESFKRELSLTEKILHQSAVVPRYGCDMIDVPTASDDEKLVCQSGFQLEKSNLVGSICSFYLEGDKRSENDCLERGKKLISGRQSRRGVGCKKDSVSRLREVPRAFWPNWVYHMHDSYYKWKQIMGLPRMDVHVTKPDCLSFYIASRIPVSESTRQELLDIDGTSYRLRRVIELLKNFDHVRCKSCQVFIYLPTLQQAVIGKRSDVLIMSSEGKVFRIDKIATRPLLTTSGSPDCTSISGLQPTAVYSPPMLDGVEPVGIVEGTEKLENPWMP</sequence>
<evidence type="ECO:0000313" key="3">
    <source>
        <dbReference type="EMBL" id="KAF7149668.1"/>
    </source>
</evidence>
<keyword evidence="4" id="KW-1185">Reference proteome</keyword>
<dbReference type="SMART" id="SM00464">
    <property type="entry name" value="LON"/>
    <property type="match status" value="1"/>
</dbReference>
<protein>
    <recommendedName>
        <fullName evidence="2">Lon N-terminal domain-containing protein</fullName>
    </recommendedName>
</protein>
<evidence type="ECO:0000313" key="4">
    <source>
        <dbReference type="Proteomes" id="UP000626092"/>
    </source>
</evidence>
<dbReference type="OrthoDB" id="267517at2759"/>
<dbReference type="FunFam" id="1.20.58.1480:FF:000007">
    <property type="entry name" value="Lon protease homolog"/>
    <property type="match status" value="1"/>
</dbReference>
<proteinExistence type="predicted"/>
<name>A0A834LWV0_RHOSS</name>
<dbReference type="InterPro" id="IPR003111">
    <property type="entry name" value="Lon_prtase_N"/>
</dbReference>
<evidence type="ECO:0000256" key="1">
    <source>
        <dbReference type="SAM" id="MobiDB-lite"/>
    </source>
</evidence>
<dbReference type="AlphaFoldDB" id="A0A834LWV0"/>
<dbReference type="Pfam" id="PF02190">
    <property type="entry name" value="LON_substr_bdg"/>
    <property type="match status" value="1"/>
</dbReference>
<dbReference type="SUPFAM" id="SSF88697">
    <property type="entry name" value="PUA domain-like"/>
    <property type="match status" value="1"/>
</dbReference>
<dbReference type="Gene3D" id="2.30.130.40">
    <property type="entry name" value="LON domain-like"/>
    <property type="match status" value="1"/>
</dbReference>